<keyword evidence="3" id="KW-1185">Reference proteome</keyword>
<gene>
    <name evidence="2" type="ORF">M011DRAFT_460103</name>
</gene>
<feature type="region of interest" description="Disordered" evidence="1">
    <location>
        <begin position="15"/>
        <end position="39"/>
    </location>
</feature>
<dbReference type="EMBL" id="MU006582">
    <property type="protein sequence ID" value="KAF2745521.1"/>
    <property type="molecule type" value="Genomic_DNA"/>
</dbReference>
<sequence length="378" mass="41236">MFHQDAMAPMIVESRGTSTTAVEERGLNAKRRQGEPVQEAGRFSKEVSVGGGDVDLWIPKVSSVVLAAAHAGIRAYQRSPGQPTPKHPSVWIPEQFKDASRQQQRLPNAQAALLSCAVCTSPPAGMPVPLLSRSKQLTRLALDAPTDRMCNRQTRVWPVDGSGNIVSPHCAAAPPSPGDALDSWSDHLAAAKACSEHSIFRAPLQDRWPGALVPLNPTTYARPLQHLRRTWPKSSGRLFTSPLFQHMRAHCSNNDASSSVDNTTDVTCFHPRLRRRQRHARPWPRFGGSLLGCVWPRHKVQILPWCLQDLHVEVSASGSMKKPGGPAHDPFLERTPPAVPADSDQQTCIMAGSVKEKFAAHNCTSGAAQDEPFALSLK</sequence>
<reference evidence="2" key="1">
    <citation type="journal article" date="2020" name="Stud. Mycol.">
        <title>101 Dothideomycetes genomes: a test case for predicting lifestyles and emergence of pathogens.</title>
        <authorList>
            <person name="Haridas S."/>
            <person name="Albert R."/>
            <person name="Binder M."/>
            <person name="Bloem J."/>
            <person name="Labutti K."/>
            <person name="Salamov A."/>
            <person name="Andreopoulos B."/>
            <person name="Baker S."/>
            <person name="Barry K."/>
            <person name="Bills G."/>
            <person name="Bluhm B."/>
            <person name="Cannon C."/>
            <person name="Castanera R."/>
            <person name="Culley D."/>
            <person name="Daum C."/>
            <person name="Ezra D."/>
            <person name="Gonzalez J."/>
            <person name="Henrissat B."/>
            <person name="Kuo A."/>
            <person name="Liang C."/>
            <person name="Lipzen A."/>
            <person name="Lutzoni F."/>
            <person name="Magnuson J."/>
            <person name="Mondo S."/>
            <person name="Nolan M."/>
            <person name="Ohm R."/>
            <person name="Pangilinan J."/>
            <person name="Park H.-J."/>
            <person name="Ramirez L."/>
            <person name="Alfaro M."/>
            <person name="Sun H."/>
            <person name="Tritt A."/>
            <person name="Yoshinaga Y."/>
            <person name="Zwiers L.-H."/>
            <person name="Turgeon B."/>
            <person name="Goodwin S."/>
            <person name="Spatafora J."/>
            <person name="Crous P."/>
            <person name="Grigoriev I."/>
        </authorList>
    </citation>
    <scope>NUCLEOTIDE SEQUENCE</scope>
    <source>
        <strain evidence="2">CBS 119925</strain>
    </source>
</reference>
<organism evidence="2 3">
    <name type="scientific">Sporormia fimetaria CBS 119925</name>
    <dbReference type="NCBI Taxonomy" id="1340428"/>
    <lineage>
        <taxon>Eukaryota</taxon>
        <taxon>Fungi</taxon>
        <taxon>Dikarya</taxon>
        <taxon>Ascomycota</taxon>
        <taxon>Pezizomycotina</taxon>
        <taxon>Dothideomycetes</taxon>
        <taxon>Pleosporomycetidae</taxon>
        <taxon>Pleosporales</taxon>
        <taxon>Sporormiaceae</taxon>
        <taxon>Sporormia</taxon>
    </lineage>
</organism>
<accession>A0A6A6V877</accession>
<evidence type="ECO:0000313" key="2">
    <source>
        <dbReference type="EMBL" id="KAF2745521.1"/>
    </source>
</evidence>
<proteinExistence type="predicted"/>
<evidence type="ECO:0000256" key="1">
    <source>
        <dbReference type="SAM" id="MobiDB-lite"/>
    </source>
</evidence>
<evidence type="ECO:0000313" key="3">
    <source>
        <dbReference type="Proteomes" id="UP000799440"/>
    </source>
</evidence>
<dbReference type="Proteomes" id="UP000799440">
    <property type="component" value="Unassembled WGS sequence"/>
</dbReference>
<protein>
    <submittedName>
        <fullName evidence="2">Uncharacterized protein</fullName>
    </submittedName>
</protein>
<name>A0A6A6V877_9PLEO</name>
<dbReference type="AlphaFoldDB" id="A0A6A6V877"/>